<keyword evidence="2" id="KW-1185">Reference proteome</keyword>
<dbReference type="EMBL" id="JXTB01000685">
    <property type="protein sequence ID" value="PON34022.1"/>
    <property type="molecule type" value="Genomic_DNA"/>
</dbReference>
<proteinExistence type="predicted"/>
<evidence type="ECO:0000313" key="2">
    <source>
        <dbReference type="Proteomes" id="UP000237105"/>
    </source>
</evidence>
<gene>
    <name evidence="1" type="ORF">PanWU01x14_348000</name>
</gene>
<dbReference type="Proteomes" id="UP000237105">
    <property type="component" value="Unassembled WGS sequence"/>
</dbReference>
<evidence type="ECO:0000313" key="1">
    <source>
        <dbReference type="EMBL" id="PON34022.1"/>
    </source>
</evidence>
<reference evidence="2" key="1">
    <citation type="submission" date="2016-06" db="EMBL/GenBank/DDBJ databases">
        <title>Parallel loss of symbiosis genes in relatives of nitrogen-fixing non-legume Parasponia.</title>
        <authorList>
            <person name="Van Velzen R."/>
            <person name="Holmer R."/>
            <person name="Bu F."/>
            <person name="Rutten L."/>
            <person name="Van Zeijl A."/>
            <person name="Liu W."/>
            <person name="Santuari L."/>
            <person name="Cao Q."/>
            <person name="Sharma T."/>
            <person name="Shen D."/>
            <person name="Roswanjaya Y."/>
            <person name="Wardhani T."/>
            <person name="Kalhor M.S."/>
            <person name="Jansen J."/>
            <person name="Van den Hoogen J."/>
            <person name="Gungor B."/>
            <person name="Hartog M."/>
            <person name="Hontelez J."/>
            <person name="Verver J."/>
            <person name="Yang W.-C."/>
            <person name="Schijlen E."/>
            <person name="Repin R."/>
            <person name="Schilthuizen M."/>
            <person name="Schranz E."/>
            <person name="Heidstra R."/>
            <person name="Miyata K."/>
            <person name="Fedorova E."/>
            <person name="Kohlen W."/>
            <person name="Bisseling T."/>
            <person name="Smit S."/>
            <person name="Geurts R."/>
        </authorList>
    </citation>
    <scope>NUCLEOTIDE SEQUENCE [LARGE SCALE GENOMIC DNA]</scope>
    <source>
        <strain evidence="2">cv. WU1-14</strain>
    </source>
</reference>
<organism evidence="1 2">
    <name type="scientific">Parasponia andersonii</name>
    <name type="common">Sponia andersonii</name>
    <dbReference type="NCBI Taxonomy" id="3476"/>
    <lineage>
        <taxon>Eukaryota</taxon>
        <taxon>Viridiplantae</taxon>
        <taxon>Streptophyta</taxon>
        <taxon>Embryophyta</taxon>
        <taxon>Tracheophyta</taxon>
        <taxon>Spermatophyta</taxon>
        <taxon>Magnoliopsida</taxon>
        <taxon>eudicotyledons</taxon>
        <taxon>Gunneridae</taxon>
        <taxon>Pentapetalae</taxon>
        <taxon>rosids</taxon>
        <taxon>fabids</taxon>
        <taxon>Rosales</taxon>
        <taxon>Cannabaceae</taxon>
        <taxon>Parasponia</taxon>
    </lineage>
</organism>
<comment type="caution">
    <text evidence="1">The sequence shown here is derived from an EMBL/GenBank/DDBJ whole genome shotgun (WGS) entry which is preliminary data.</text>
</comment>
<dbReference type="AlphaFoldDB" id="A0A2P5ABV1"/>
<name>A0A2P5ABV1_PARAD</name>
<dbReference type="OrthoDB" id="1303757at2759"/>
<accession>A0A2P5ABV1</accession>
<sequence length="85" mass="9848">MSKEAARNRRLRLVDLFPLSKLLKPKNEKIAQGGKNIEARVKDLIDVLLQLHQSCTLEFPISNDNIKALLHAVSRNFCYFKFRSH</sequence>
<protein>
    <submittedName>
        <fullName evidence="1">Uncharacterized protein</fullName>
    </submittedName>
</protein>